<dbReference type="InterPro" id="IPR036388">
    <property type="entry name" value="WH-like_DNA-bd_sf"/>
</dbReference>
<dbReference type="NCBIfam" id="TIGR02983">
    <property type="entry name" value="SigE-fam_strep"/>
    <property type="match status" value="1"/>
</dbReference>
<evidence type="ECO:0000256" key="2">
    <source>
        <dbReference type="ARBA" id="ARBA00023015"/>
    </source>
</evidence>
<evidence type="ECO:0000256" key="6">
    <source>
        <dbReference type="SAM" id="MobiDB-lite"/>
    </source>
</evidence>
<feature type="region of interest" description="Disordered" evidence="6">
    <location>
        <begin position="140"/>
        <end position="162"/>
    </location>
</feature>
<dbReference type="PANTHER" id="PTHR43133">
    <property type="entry name" value="RNA POLYMERASE ECF-TYPE SIGMA FACTO"/>
    <property type="match status" value="1"/>
</dbReference>
<dbReference type="InterPro" id="IPR039425">
    <property type="entry name" value="RNA_pol_sigma-70-like"/>
</dbReference>
<proteinExistence type="inferred from homology"/>
<keyword evidence="3" id="KW-0731">Sigma factor</keyword>
<organism evidence="9 10">
    <name type="scientific">Nocardioides marmoribigeumensis</name>
    <dbReference type="NCBI Taxonomy" id="433649"/>
    <lineage>
        <taxon>Bacteria</taxon>
        <taxon>Bacillati</taxon>
        <taxon>Actinomycetota</taxon>
        <taxon>Actinomycetes</taxon>
        <taxon>Propionibacteriales</taxon>
        <taxon>Nocardioidaceae</taxon>
        <taxon>Nocardioides</taxon>
    </lineage>
</organism>
<dbReference type="SUPFAM" id="SSF88659">
    <property type="entry name" value="Sigma3 and sigma4 domains of RNA polymerase sigma factors"/>
    <property type="match status" value="1"/>
</dbReference>
<sequence length="162" mass="18567">MRRDVDAEFTTFVEARRPALRRFAYALCGDWHRADDLVQTALVRTYLAWGRLHTQGAEESYVRRAVLTSHVDEGRRPWRRERTPLDGHDRSVHDPAPEDRSALVEVLQTLPVMQRQVVVLRYLLDLSVEETAAELGISPGTVKSHASRGRDRLREVLSPSRS</sequence>
<feature type="domain" description="RNA polymerase sigma factor 70 region 4 type 2" evidence="8">
    <location>
        <begin position="102"/>
        <end position="153"/>
    </location>
</feature>
<dbReference type="Pfam" id="PF04542">
    <property type="entry name" value="Sigma70_r2"/>
    <property type="match status" value="1"/>
</dbReference>
<dbReference type="InterPro" id="IPR014325">
    <property type="entry name" value="RNA_pol_sigma-E_actinobac"/>
</dbReference>
<dbReference type="Gene3D" id="1.10.10.10">
    <property type="entry name" value="Winged helix-like DNA-binding domain superfamily/Winged helix DNA-binding domain"/>
    <property type="match status" value="1"/>
</dbReference>
<reference evidence="9 10" key="1">
    <citation type="submission" date="2023-07" db="EMBL/GenBank/DDBJ databases">
        <title>Sequencing the genomes of 1000 actinobacteria strains.</title>
        <authorList>
            <person name="Klenk H.-P."/>
        </authorList>
    </citation>
    <scope>NUCLEOTIDE SEQUENCE [LARGE SCALE GENOMIC DNA]</scope>
    <source>
        <strain evidence="9 10">DSM 19426</strain>
    </source>
</reference>
<evidence type="ECO:0000256" key="4">
    <source>
        <dbReference type="ARBA" id="ARBA00023125"/>
    </source>
</evidence>
<dbReference type="EMBL" id="JAVDYG010000001">
    <property type="protein sequence ID" value="MDR7362664.1"/>
    <property type="molecule type" value="Genomic_DNA"/>
</dbReference>
<dbReference type="InterPro" id="IPR013324">
    <property type="entry name" value="RNA_pol_sigma_r3/r4-like"/>
</dbReference>
<dbReference type="Proteomes" id="UP001183648">
    <property type="component" value="Unassembled WGS sequence"/>
</dbReference>
<keyword evidence="2" id="KW-0805">Transcription regulation</keyword>
<accession>A0ABU2BVK4</accession>
<keyword evidence="4" id="KW-0238">DNA-binding</keyword>
<dbReference type="NCBIfam" id="TIGR02937">
    <property type="entry name" value="sigma70-ECF"/>
    <property type="match status" value="1"/>
</dbReference>
<feature type="region of interest" description="Disordered" evidence="6">
    <location>
        <begin position="78"/>
        <end position="97"/>
    </location>
</feature>
<dbReference type="CDD" id="cd06171">
    <property type="entry name" value="Sigma70_r4"/>
    <property type="match status" value="1"/>
</dbReference>
<evidence type="ECO:0000256" key="1">
    <source>
        <dbReference type="ARBA" id="ARBA00010641"/>
    </source>
</evidence>
<evidence type="ECO:0000256" key="5">
    <source>
        <dbReference type="ARBA" id="ARBA00023163"/>
    </source>
</evidence>
<dbReference type="PANTHER" id="PTHR43133:SF50">
    <property type="entry name" value="ECF RNA POLYMERASE SIGMA FACTOR SIGM"/>
    <property type="match status" value="1"/>
</dbReference>
<dbReference type="Pfam" id="PF08281">
    <property type="entry name" value="Sigma70_r4_2"/>
    <property type="match status" value="1"/>
</dbReference>
<dbReference type="RefSeq" id="WP_310301968.1">
    <property type="nucleotide sequence ID" value="NZ_BAAAPS010000008.1"/>
</dbReference>
<evidence type="ECO:0000259" key="7">
    <source>
        <dbReference type="Pfam" id="PF04542"/>
    </source>
</evidence>
<evidence type="ECO:0000256" key="3">
    <source>
        <dbReference type="ARBA" id="ARBA00023082"/>
    </source>
</evidence>
<comment type="similarity">
    <text evidence="1">Belongs to the sigma-70 factor family. ECF subfamily.</text>
</comment>
<evidence type="ECO:0000313" key="9">
    <source>
        <dbReference type="EMBL" id="MDR7362664.1"/>
    </source>
</evidence>
<keyword evidence="10" id="KW-1185">Reference proteome</keyword>
<name>A0ABU2BVK4_9ACTN</name>
<dbReference type="InterPro" id="IPR013249">
    <property type="entry name" value="RNA_pol_sigma70_r4_t2"/>
</dbReference>
<dbReference type="Gene3D" id="1.10.1740.10">
    <property type="match status" value="1"/>
</dbReference>
<feature type="domain" description="RNA polymerase sigma-70 region 2" evidence="7">
    <location>
        <begin position="13"/>
        <end position="67"/>
    </location>
</feature>
<gene>
    <name evidence="9" type="ORF">J2S63_002217</name>
</gene>
<evidence type="ECO:0000259" key="8">
    <source>
        <dbReference type="Pfam" id="PF08281"/>
    </source>
</evidence>
<comment type="caution">
    <text evidence="9">The sequence shown here is derived from an EMBL/GenBank/DDBJ whole genome shotgun (WGS) entry which is preliminary data.</text>
</comment>
<dbReference type="SUPFAM" id="SSF88946">
    <property type="entry name" value="Sigma2 domain of RNA polymerase sigma factors"/>
    <property type="match status" value="1"/>
</dbReference>
<keyword evidence="5" id="KW-0804">Transcription</keyword>
<dbReference type="InterPro" id="IPR013325">
    <property type="entry name" value="RNA_pol_sigma_r2"/>
</dbReference>
<dbReference type="InterPro" id="IPR014284">
    <property type="entry name" value="RNA_pol_sigma-70_dom"/>
</dbReference>
<evidence type="ECO:0000313" key="10">
    <source>
        <dbReference type="Proteomes" id="UP001183648"/>
    </source>
</evidence>
<dbReference type="InterPro" id="IPR007627">
    <property type="entry name" value="RNA_pol_sigma70_r2"/>
</dbReference>
<protein>
    <submittedName>
        <fullName evidence="9">RNA polymerase sigma-70 factor (Sigma-E family)</fullName>
    </submittedName>
</protein>